<protein>
    <submittedName>
        <fullName evidence="1">Uncharacterized protein</fullName>
    </submittedName>
</protein>
<gene>
    <name evidence="1" type="ORF">MKS88_004819</name>
</gene>
<sequence>MKNSLKNIKLKLKNKTKKGNFVSFYDRIKEINEKEKLQTYNLLNDSNYGDYLKPHKKSNELNDNDDLKKTNFYAALQEYPKICCNSDFRKCCRELAPYAKNLMLIILNKDKIFGNILKYIENSKIKNDEKYFYKLLVILIKDLKDESKKYTEEILKILYVKINFNNLDLLEEIFSSYANIFRIMNKSIIKNVDKYIKISLPLLCHRNNIIKIFIADSFSYLLRKLSLHDLILCFHKLYSYFNYIKKNKLRDYSETLSLLMLESLKVDNSKLSTKTLPFLKYIIYSIFLKETYYCKETGFSYDPLININDMNYLEKATASFFIDIYNFTKKETLECVEIFLTFILKKYSSIYNKCYNDILFCSKKWDVSKLVEEENERIFDANNRRPFITGANEVSNIVCSSNCGQIDKYNNISPLAKEEAENGLYKSDKENGNKNGINKEENISNKQEEEICMKNIFYKSTNFFLKKILYIWIEKNNERKNIIIETTLHELSKYVQNLNNIKLNPWSFFYIWNIYDHIFFLLNHDSIRNQDISNIYVYFVNNLMNILNTEEEHIKNGKDHFSNYLLRFFILKIDELLTKNSSNHDYFYFNSFLKYIFMRIIKYSKHVNSLYFFEKISHTNISSSLLDKYISDGSESLWNEICSVNFSDLYIAKIFIIHDIIKNLIKKEKENAIVKNKKGNRVLQEEHCYMEILHNSNIHNMDNPGTYQKNGNSTNSNNMCVNCSDGSTSDGNNYCIRGKGCNGSGISLMNCRNCTEVQVHVALADLCLLIFDKIKKLHVILKCINEYVSEDNKKIGVNSRENQKKVVSYVKSVLLLLFAYINLLLEMVVTNKVLLLFYKKKNKEGEGEVEPASVLYSLCDILVILKYSNFAQNECKENTFLDTNIYINSIILDINIIITILLKSTYNNTINENMITKNNRCLLNFLSKWKQQDIYCANYLSKIKAIITNLNELNYFKNKIDDVILYLKVFKKLLLFYDTRNRKELLEVIKFLIGIYIELKANRKSHGVERKDDNIVFWRKNTHYEKVLFVFDCMIYLENEEYLLTYEKIYDSKIMDVINYLTNLKNLNIFSEYILKFSTKICIIELIMLLNIPLISIPKSVISNFKNFLRSYTVERKINDKNDYYCHSEYYFFIINFLFKFSKSKLHMLEGKIGKKNLQKDTLLNNNFNDRNINKEEKLVELVKYNIAEEEEISKCHNLKHFISVSIKECEQKFQFLINLLK</sequence>
<evidence type="ECO:0000313" key="2">
    <source>
        <dbReference type="Proteomes" id="UP001056978"/>
    </source>
</evidence>
<dbReference type="EMBL" id="CM043781">
    <property type="protein sequence ID" value="KAI4835607.1"/>
    <property type="molecule type" value="Genomic_DNA"/>
</dbReference>
<reference evidence="1" key="1">
    <citation type="submission" date="2022-06" db="EMBL/GenBank/DDBJ databases">
        <title>The First Complete Genome of the Simian Malaria Parasite Plasmodium brasilianum.</title>
        <authorList>
            <person name="Bajic M."/>
            <person name="Ravishankar S."/>
        </authorList>
    </citation>
    <scope>NUCLEOTIDE SEQUENCE</scope>
    <source>
        <strain evidence="1">Bolivian I</strain>
    </source>
</reference>
<keyword evidence="2" id="KW-1185">Reference proteome</keyword>
<proteinExistence type="predicted"/>
<comment type="caution">
    <text evidence="1">The sequence shown here is derived from an EMBL/GenBank/DDBJ whole genome shotgun (WGS) entry which is preliminary data.</text>
</comment>
<organism evidence="1 2">
    <name type="scientific">Plasmodium brasilianum</name>
    <dbReference type="NCBI Taxonomy" id="5824"/>
    <lineage>
        <taxon>Eukaryota</taxon>
        <taxon>Sar</taxon>
        <taxon>Alveolata</taxon>
        <taxon>Apicomplexa</taxon>
        <taxon>Aconoidasida</taxon>
        <taxon>Haemosporida</taxon>
        <taxon>Plasmodiidae</taxon>
        <taxon>Plasmodium</taxon>
        <taxon>Plasmodium (Plasmodium)</taxon>
    </lineage>
</organism>
<accession>A0ACB9Y3B3</accession>
<evidence type="ECO:0000313" key="1">
    <source>
        <dbReference type="EMBL" id="KAI4835607.1"/>
    </source>
</evidence>
<name>A0ACB9Y3B3_PLABR</name>
<dbReference type="Proteomes" id="UP001056978">
    <property type="component" value="Chromosome 13"/>
</dbReference>